<accession>A0A9X3A6W5</accession>
<sequence>MEQHIGPVLKAESTPGGAIRSCRPSCGTATVGRSDGCGTLVRIGLPSVSLSNP</sequence>
<proteinExistence type="predicted"/>
<dbReference type="RefSeq" id="WP_259629246.1">
    <property type="nucleotide sequence ID" value="NZ_JANYMP010000037.1"/>
</dbReference>
<dbReference type="Proteomes" id="UP001141259">
    <property type="component" value="Unassembled WGS sequence"/>
</dbReference>
<protein>
    <submittedName>
        <fullName evidence="1">Uncharacterized protein</fullName>
    </submittedName>
</protein>
<name>A0A9X3A6W5_9PSEU</name>
<gene>
    <name evidence="1" type="ORF">NZH93_43735</name>
</gene>
<dbReference type="EMBL" id="JANYMP010000037">
    <property type="protein sequence ID" value="MCS7483793.1"/>
    <property type="molecule type" value="Genomic_DNA"/>
</dbReference>
<dbReference type="AlphaFoldDB" id="A0A9X3A6W5"/>
<keyword evidence="2" id="KW-1185">Reference proteome</keyword>
<reference evidence="1" key="1">
    <citation type="submission" date="2022-08" db="EMBL/GenBank/DDBJ databases">
        <authorList>
            <person name="Tistechok S."/>
            <person name="Samborskyy M."/>
            <person name="Roman I."/>
        </authorList>
    </citation>
    <scope>NUCLEOTIDE SEQUENCE</scope>
    <source>
        <strain evidence="1">DSM 103496</strain>
    </source>
</reference>
<evidence type="ECO:0000313" key="1">
    <source>
        <dbReference type="EMBL" id="MCS7483793.1"/>
    </source>
</evidence>
<evidence type="ECO:0000313" key="2">
    <source>
        <dbReference type="Proteomes" id="UP001141259"/>
    </source>
</evidence>
<organism evidence="1 2">
    <name type="scientific">Umezawaea endophytica</name>
    <dbReference type="NCBI Taxonomy" id="1654476"/>
    <lineage>
        <taxon>Bacteria</taxon>
        <taxon>Bacillati</taxon>
        <taxon>Actinomycetota</taxon>
        <taxon>Actinomycetes</taxon>
        <taxon>Pseudonocardiales</taxon>
        <taxon>Pseudonocardiaceae</taxon>
        <taxon>Umezawaea</taxon>
    </lineage>
</organism>
<comment type="caution">
    <text evidence="1">The sequence shown here is derived from an EMBL/GenBank/DDBJ whole genome shotgun (WGS) entry which is preliminary data.</text>
</comment>